<dbReference type="Pfam" id="PF00040">
    <property type="entry name" value="fn2"/>
    <property type="match status" value="1"/>
</dbReference>
<dbReference type="InterPro" id="IPR000562">
    <property type="entry name" value="FN_type2_dom"/>
</dbReference>
<dbReference type="PANTHER" id="PTHR45656:SF4">
    <property type="entry name" value="PROTEIN CBR-CLEC-78"/>
    <property type="match status" value="1"/>
</dbReference>
<evidence type="ECO:0000313" key="10">
    <source>
        <dbReference type="EMBL" id="EEN52994.1"/>
    </source>
</evidence>
<keyword evidence="3 4" id="KW-1015">Disulfide bond</keyword>
<dbReference type="Gene3D" id="2.10.70.10">
    <property type="entry name" value="Complement Module, domain 1"/>
    <property type="match status" value="1"/>
</dbReference>
<keyword evidence="1" id="KW-0732">Signal</keyword>
<feature type="region of interest" description="Disordered" evidence="6">
    <location>
        <begin position="72"/>
        <end position="91"/>
    </location>
</feature>
<evidence type="ECO:0000256" key="7">
    <source>
        <dbReference type="SAM" id="Phobius"/>
    </source>
</evidence>
<evidence type="ECO:0000256" key="2">
    <source>
        <dbReference type="ARBA" id="ARBA00022737"/>
    </source>
</evidence>
<dbReference type="InterPro" id="IPR000436">
    <property type="entry name" value="Sushi_SCR_CCP_dom"/>
</dbReference>
<sequence length="329" mass="35745">MYEQAQTVRTPVTGSDRKQNSGPSSQVPPNREGSTSESVDHGNPSGMHGYGQETSSNVYQEAEPVKLENLSGDLPHVTESSTDTAKPEPDGAVCSRVCCRVAVLAVVVTAVTVMMGIVLLMFVNVGTNRNEQTIPYLATTVGILALKQNQTAVMEQGLVQKRNMTAVQCPFLSHPINGFVSGSNFYGDMSNFTCDPGYNLIGASSLTCLSDGTWSGRPPICVGPKKWRDDGRCGQGYPAEDGNPSECDPYGASPCCSPVNWCGNTADHCNCPTCVNYNKADCHFPFVYKKKTYHSCTKVDWDKEWCATTAVYKDHQWKNCESSMMNNIS</sequence>
<keyword evidence="7" id="KW-0812">Transmembrane</keyword>
<evidence type="ECO:0000256" key="1">
    <source>
        <dbReference type="ARBA" id="ARBA00022729"/>
    </source>
</evidence>
<feature type="disulfide bond" evidence="4">
    <location>
        <begin position="194"/>
        <end position="221"/>
    </location>
</feature>
<keyword evidence="2" id="KW-0677">Repeat</keyword>
<dbReference type="InterPro" id="IPR013806">
    <property type="entry name" value="Kringle-like"/>
</dbReference>
<feature type="domain" description="Sushi" evidence="8">
    <location>
        <begin position="167"/>
        <end position="223"/>
    </location>
</feature>
<dbReference type="SMART" id="SM00032">
    <property type="entry name" value="CCP"/>
    <property type="match status" value="1"/>
</dbReference>
<keyword evidence="4" id="KW-0768">Sushi</keyword>
<dbReference type="InterPro" id="IPR051277">
    <property type="entry name" value="SEZ6_CSMD_C4BPB_Regulators"/>
</dbReference>
<accession>C3Z3F0</accession>
<dbReference type="AlphaFoldDB" id="C3Z3F0"/>
<feature type="transmembrane region" description="Helical" evidence="7">
    <location>
        <begin position="101"/>
        <end position="123"/>
    </location>
</feature>
<evidence type="ECO:0000256" key="4">
    <source>
        <dbReference type="PROSITE-ProRule" id="PRU00302"/>
    </source>
</evidence>
<dbReference type="Gene3D" id="2.10.10.10">
    <property type="entry name" value="Fibronectin, type II, collagen-binding"/>
    <property type="match status" value="1"/>
</dbReference>
<keyword evidence="7" id="KW-1133">Transmembrane helix</keyword>
<proteinExistence type="predicted"/>
<dbReference type="EMBL" id="GG666576">
    <property type="protein sequence ID" value="EEN52994.1"/>
    <property type="molecule type" value="Genomic_DNA"/>
</dbReference>
<evidence type="ECO:0000256" key="3">
    <source>
        <dbReference type="ARBA" id="ARBA00023157"/>
    </source>
</evidence>
<evidence type="ECO:0000259" key="9">
    <source>
        <dbReference type="PROSITE" id="PS51092"/>
    </source>
</evidence>
<feature type="compositionally biased region" description="Polar residues" evidence="6">
    <location>
        <begin position="20"/>
        <end position="37"/>
    </location>
</feature>
<dbReference type="SUPFAM" id="SSF57535">
    <property type="entry name" value="Complement control module/SCR domain"/>
    <property type="match status" value="1"/>
</dbReference>
<feature type="compositionally biased region" description="Polar residues" evidence="6">
    <location>
        <begin position="1"/>
        <end position="13"/>
    </location>
</feature>
<dbReference type="InterPro" id="IPR035976">
    <property type="entry name" value="Sushi/SCR/CCP_sf"/>
</dbReference>
<dbReference type="Pfam" id="PF00084">
    <property type="entry name" value="Sushi"/>
    <property type="match status" value="1"/>
</dbReference>
<dbReference type="CDD" id="cd10909">
    <property type="entry name" value="ChtBD1_GH18_2"/>
    <property type="match status" value="1"/>
</dbReference>
<reference evidence="10" key="1">
    <citation type="journal article" date="2008" name="Nature">
        <title>The amphioxus genome and the evolution of the chordate karyotype.</title>
        <authorList>
            <consortium name="US DOE Joint Genome Institute (JGI-PGF)"/>
            <person name="Putnam N.H."/>
            <person name="Butts T."/>
            <person name="Ferrier D.E.K."/>
            <person name="Furlong R.F."/>
            <person name="Hellsten U."/>
            <person name="Kawashima T."/>
            <person name="Robinson-Rechavi M."/>
            <person name="Shoguchi E."/>
            <person name="Terry A."/>
            <person name="Yu J.-K."/>
            <person name="Benito-Gutierrez E.L."/>
            <person name="Dubchak I."/>
            <person name="Garcia-Fernandez J."/>
            <person name="Gibson-Brown J.J."/>
            <person name="Grigoriev I.V."/>
            <person name="Horton A.C."/>
            <person name="de Jong P.J."/>
            <person name="Jurka J."/>
            <person name="Kapitonov V.V."/>
            <person name="Kohara Y."/>
            <person name="Kuroki Y."/>
            <person name="Lindquist E."/>
            <person name="Lucas S."/>
            <person name="Osoegawa K."/>
            <person name="Pennacchio L.A."/>
            <person name="Salamov A.A."/>
            <person name="Satou Y."/>
            <person name="Sauka-Spengler T."/>
            <person name="Schmutz J."/>
            <person name="Shin-I T."/>
            <person name="Toyoda A."/>
            <person name="Bronner-Fraser M."/>
            <person name="Fujiyama A."/>
            <person name="Holland L.Z."/>
            <person name="Holland P.W.H."/>
            <person name="Satoh N."/>
            <person name="Rokhsar D.S."/>
        </authorList>
    </citation>
    <scope>NUCLEOTIDE SEQUENCE [LARGE SCALE GENOMIC DNA]</scope>
    <source>
        <strain evidence="10">S238N-H82</strain>
        <tissue evidence="10">Testes</tissue>
    </source>
</reference>
<dbReference type="SMART" id="SM00059">
    <property type="entry name" value="FN2"/>
    <property type="match status" value="1"/>
</dbReference>
<dbReference type="PROSITE" id="PS51092">
    <property type="entry name" value="FN2_2"/>
    <property type="match status" value="1"/>
</dbReference>
<organism>
    <name type="scientific">Branchiostoma floridae</name>
    <name type="common">Florida lancelet</name>
    <name type="synonym">Amphioxus</name>
    <dbReference type="NCBI Taxonomy" id="7739"/>
    <lineage>
        <taxon>Eukaryota</taxon>
        <taxon>Metazoa</taxon>
        <taxon>Chordata</taxon>
        <taxon>Cephalochordata</taxon>
        <taxon>Leptocardii</taxon>
        <taxon>Amphioxiformes</taxon>
        <taxon>Branchiostomatidae</taxon>
        <taxon>Branchiostoma</taxon>
    </lineage>
</organism>
<protein>
    <recommendedName>
        <fullName evidence="11">Sushi domain-containing protein</fullName>
    </recommendedName>
</protein>
<evidence type="ECO:0000256" key="6">
    <source>
        <dbReference type="SAM" id="MobiDB-lite"/>
    </source>
</evidence>
<dbReference type="CDD" id="cd00033">
    <property type="entry name" value="CCP"/>
    <property type="match status" value="1"/>
</dbReference>
<dbReference type="PROSITE" id="PS50923">
    <property type="entry name" value="SUSHI"/>
    <property type="match status" value="1"/>
</dbReference>
<dbReference type="InterPro" id="IPR036943">
    <property type="entry name" value="FN_type2_sf"/>
</dbReference>
<evidence type="ECO:0000256" key="5">
    <source>
        <dbReference type="PROSITE-ProRule" id="PRU00479"/>
    </source>
</evidence>
<feature type="domain" description="Fibronectin type-II" evidence="9">
    <location>
        <begin position="277"/>
        <end position="322"/>
    </location>
</feature>
<dbReference type="PANTHER" id="PTHR45656">
    <property type="entry name" value="PROTEIN CBR-CLEC-78"/>
    <property type="match status" value="1"/>
</dbReference>
<keyword evidence="7" id="KW-0472">Membrane</keyword>
<dbReference type="SUPFAM" id="SSF57440">
    <property type="entry name" value="Kringle-like"/>
    <property type="match status" value="1"/>
</dbReference>
<dbReference type="InParanoid" id="C3Z3F0"/>
<feature type="region of interest" description="Disordered" evidence="6">
    <location>
        <begin position="1"/>
        <end position="58"/>
    </location>
</feature>
<gene>
    <name evidence="10" type="ORF">BRAFLDRAFT_76481</name>
</gene>
<name>C3Z3F0_BRAFL</name>
<evidence type="ECO:0000259" key="8">
    <source>
        <dbReference type="PROSITE" id="PS50923"/>
    </source>
</evidence>
<evidence type="ECO:0008006" key="11">
    <source>
        <dbReference type="Google" id="ProtNLM"/>
    </source>
</evidence>
<comment type="caution">
    <text evidence="5">Lacks conserved residue(s) required for the propagation of feature annotation.</text>
</comment>